<feature type="compositionally biased region" description="Basic and acidic residues" evidence="3">
    <location>
        <begin position="231"/>
        <end position="246"/>
    </location>
</feature>
<protein>
    <recommendedName>
        <fullName evidence="4">RRM domain-containing protein</fullName>
    </recommendedName>
</protein>
<dbReference type="InterPro" id="IPR012677">
    <property type="entry name" value="Nucleotide-bd_a/b_plait_sf"/>
</dbReference>
<evidence type="ECO:0000256" key="3">
    <source>
        <dbReference type="SAM" id="MobiDB-lite"/>
    </source>
</evidence>
<dbReference type="Proteomes" id="UP001445076">
    <property type="component" value="Unassembled WGS sequence"/>
</dbReference>
<dbReference type="AlphaFoldDB" id="A0AAW0WR28"/>
<organism evidence="5 6">
    <name type="scientific">Cherax quadricarinatus</name>
    <name type="common">Australian red claw crayfish</name>
    <dbReference type="NCBI Taxonomy" id="27406"/>
    <lineage>
        <taxon>Eukaryota</taxon>
        <taxon>Metazoa</taxon>
        <taxon>Ecdysozoa</taxon>
        <taxon>Arthropoda</taxon>
        <taxon>Crustacea</taxon>
        <taxon>Multicrustacea</taxon>
        <taxon>Malacostraca</taxon>
        <taxon>Eumalacostraca</taxon>
        <taxon>Eucarida</taxon>
        <taxon>Decapoda</taxon>
        <taxon>Pleocyemata</taxon>
        <taxon>Astacidea</taxon>
        <taxon>Parastacoidea</taxon>
        <taxon>Parastacidae</taxon>
        <taxon>Cherax</taxon>
    </lineage>
</organism>
<dbReference type="Gene3D" id="3.30.70.330">
    <property type="match status" value="1"/>
</dbReference>
<dbReference type="Pfam" id="PF00076">
    <property type="entry name" value="RRM_1"/>
    <property type="match status" value="1"/>
</dbReference>
<name>A0AAW0WR28_CHEQU</name>
<dbReference type="EMBL" id="JARKIK010000050">
    <property type="protein sequence ID" value="KAK8734698.1"/>
    <property type="molecule type" value="Genomic_DNA"/>
</dbReference>
<evidence type="ECO:0000313" key="5">
    <source>
        <dbReference type="EMBL" id="KAK8734698.1"/>
    </source>
</evidence>
<keyword evidence="1 2" id="KW-0694">RNA-binding</keyword>
<feature type="region of interest" description="Disordered" evidence="3">
    <location>
        <begin position="135"/>
        <end position="246"/>
    </location>
</feature>
<evidence type="ECO:0000259" key="4">
    <source>
        <dbReference type="PROSITE" id="PS50102"/>
    </source>
</evidence>
<feature type="domain" description="RRM" evidence="4">
    <location>
        <begin position="31"/>
        <end position="105"/>
    </location>
</feature>
<comment type="caution">
    <text evidence="5">The sequence shown here is derived from an EMBL/GenBank/DDBJ whole genome shotgun (WGS) entry which is preliminary data.</text>
</comment>
<dbReference type="CDD" id="cd00590">
    <property type="entry name" value="RRM_SF"/>
    <property type="match status" value="1"/>
</dbReference>
<dbReference type="SUPFAM" id="SSF54928">
    <property type="entry name" value="RNA-binding domain, RBD"/>
    <property type="match status" value="1"/>
</dbReference>
<dbReference type="GO" id="GO:0003723">
    <property type="term" value="F:RNA binding"/>
    <property type="evidence" value="ECO:0007669"/>
    <property type="project" value="UniProtKB-UniRule"/>
</dbReference>
<gene>
    <name evidence="5" type="ORF">OTU49_005939</name>
</gene>
<evidence type="ECO:0000256" key="2">
    <source>
        <dbReference type="PROSITE-ProRule" id="PRU00176"/>
    </source>
</evidence>
<evidence type="ECO:0000313" key="6">
    <source>
        <dbReference type="Proteomes" id="UP001445076"/>
    </source>
</evidence>
<proteinExistence type="predicted"/>
<dbReference type="InterPro" id="IPR000504">
    <property type="entry name" value="RRM_dom"/>
</dbReference>
<reference evidence="5 6" key="1">
    <citation type="journal article" date="2024" name="BMC Genomics">
        <title>Genome assembly of redclaw crayfish (Cherax quadricarinatus) provides insights into its immune adaptation and hypoxia tolerance.</title>
        <authorList>
            <person name="Liu Z."/>
            <person name="Zheng J."/>
            <person name="Li H."/>
            <person name="Fang K."/>
            <person name="Wang S."/>
            <person name="He J."/>
            <person name="Zhou D."/>
            <person name="Weng S."/>
            <person name="Chi M."/>
            <person name="Gu Z."/>
            <person name="He J."/>
            <person name="Li F."/>
            <person name="Wang M."/>
        </authorList>
    </citation>
    <scope>NUCLEOTIDE SEQUENCE [LARGE SCALE GENOMIC DNA]</scope>
    <source>
        <strain evidence="5">ZL_2023a</strain>
    </source>
</reference>
<evidence type="ECO:0000256" key="1">
    <source>
        <dbReference type="ARBA" id="ARBA00022884"/>
    </source>
</evidence>
<dbReference type="PROSITE" id="PS50102">
    <property type="entry name" value="RRM"/>
    <property type="match status" value="1"/>
</dbReference>
<keyword evidence="6" id="KW-1185">Reference proteome</keyword>
<feature type="compositionally biased region" description="Basic and acidic residues" evidence="3">
    <location>
        <begin position="1"/>
        <end position="14"/>
    </location>
</feature>
<dbReference type="SMART" id="SM00360">
    <property type="entry name" value="RRM"/>
    <property type="match status" value="1"/>
</dbReference>
<feature type="compositionally biased region" description="Basic and acidic residues" evidence="3">
    <location>
        <begin position="157"/>
        <end position="171"/>
    </location>
</feature>
<feature type="compositionally biased region" description="Basic and acidic residues" evidence="3">
    <location>
        <begin position="135"/>
        <end position="147"/>
    </location>
</feature>
<dbReference type="InterPro" id="IPR035979">
    <property type="entry name" value="RBD_domain_sf"/>
</dbReference>
<sequence>MEKTESHITTEKTSESPATTSWEKRRREHLARLFVKGLPKNTTERDLINSFNKAKSVKIVKYMQGNKCVSTGHITFANLVDANEALAVKNYCIQGENIEVTKDNFTVKKKPVDQSACSSLERQIKLDGERQAALEDEGTKHNGTKEEESIDSCTGKHLSDNERNDDTKDKDGDDSDEFGNDSNEGKSDSDEDDNDEAKNVCSDEKAENYDVKIDNLAEGDGSMVESQVYEQAHDRAPMGRPELRKA</sequence>
<accession>A0AAW0WR28</accession>
<feature type="region of interest" description="Disordered" evidence="3">
    <location>
        <begin position="1"/>
        <end position="23"/>
    </location>
</feature>
<feature type="compositionally biased region" description="Basic and acidic residues" evidence="3">
    <location>
        <begin position="196"/>
        <end position="215"/>
    </location>
</feature>